<feature type="transmembrane region" description="Helical" evidence="8">
    <location>
        <begin position="7"/>
        <end position="25"/>
    </location>
</feature>
<evidence type="ECO:0000256" key="2">
    <source>
        <dbReference type="ARBA" id="ARBA00022692"/>
    </source>
</evidence>
<dbReference type="GO" id="GO:0019915">
    <property type="term" value="P:lipid storage"/>
    <property type="evidence" value="ECO:0007669"/>
    <property type="project" value="InterPro"/>
</dbReference>
<dbReference type="PANTHER" id="PTHR23129:SF0">
    <property type="entry name" value="ACYL-COENZYME A DIPHOSPHATASE FITM2"/>
    <property type="match status" value="1"/>
</dbReference>
<dbReference type="GO" id="GO:0010945">
    <property type="term" value="F:coenzyme A diphosphatase activity"/>
    <property type="evidence" value="ECO:0007669"/>
    <property type="project" value="InterPro"/>
</dbReference>
<proteinExistence type="predicted"/>
<feature type="non-terminal residue" evidence="9">
    <location>
        <position position="1"/>
    </location>
</feature>
<protein>
    <submittedName>
        <fullName evidence="9">FIT family protein scs3</fullName>
    </submittedName>
</protein>
<dbReference type="AlphaFoldDB" id="A0A420HJZ0"/>
<name>A0A420HJZ0_9PEZI</name>
<feature type="transmembrane region" description="Helical" evidence="8">
    <location>
        <begin position="170"/>
        <end position="190"/>
    </location>
</feature>
<keyword evidence="2 8" id="KW-0812">Transmembrane</keyword>
<evidence type="ECO:0000256" key="6">
    <source>
        <dbReference type="ARBA" id="ARBA00023098"/>
    </source>
</evidence>
<reference evidence="9 10" key="1">
    <citation type="journal article" date="2018" name="BMC Genomics">
        <title>Comparative genome analyses reveal sequence features reflecting distinct modes of host-adaptation between dicot and monocot powdery mildew.</title>
        <authorList>
            <person name="Wu Y."/>
            <person name="Ma X."/>
            <person name="Pan Z."/>
            <person name="Kale S.D."/>
            <person name="Song Y."/>
            <person name="King H."/>
            <person name="Zhang Q."/>
            <person name="Presley C."/>
            <person name="Deng X."/>
            <person name="Wei C.I."/>
            <person name="Xiao S."/>
        </authorList>
    </citation>
    <scope>NUCLEOTIDE SEQUENCE [LARGE SCALE GENOMIC DNA]</scope>
    <source>
        <strain evidence="9">UMSG2</strain>
    </source>
</reference>
<dbReference type="GO" id="GO:0005789">
    <property type="term" value="C:endoplasmic reticulum membrane"/>
    <property type="evidence" value="ECO:0007669"/>
    <property type="project" value="UniProtKB-SubCell"/>
</dbReference>
<dbReference type="EMBL" id="MCFK01007228">
    <property type="protein sequence ID" value="RKF57723.1"/>
    <property type="molecule type" value="Genomic_DNA"/>
</dbReference>
<evidence type="ECO:0000256" key="8">
    <source>
        <dbReference type="SAM" id="Phobius"/>
    </source>
</evidence>
<evidence type="ECO:0000256" key="5">
    <source>
        <dbReference type="ARBA" id="ARBA00022989"/>
    </source>
</evidence>
<evidence type="ECO:0000256" key="7">
    <source>
        <dbReference type="ARBA" id="ARBA00023136"/>
    </source>
</evidence>
<evidence type="ECO:0000256" key="3">
    <source>
        <dbReference type="ARBA" id="ARBA00022801"/>
    </source>
</evidence>
<keyword evidence="4" id="KW-0256">Endoplasmic reticulum</keyword>
<organism evidence="9 10">
    <name type="scientific">Erysiphe neolycopersici</name>
    <dbReference type="NCBI Taxonomy" id="212602"/>
    <lineage>
        <taxon>Eukaryota</taxon>
        <taxon>Fungi</taxon>
        <taxon>Dikarya</taxon>
        <taxon>Ascomycota</taxon>
        <taxon>Pezizomycotina</taxon>
        <taxon>Leotiomycetes</taxon>
        <taxon>Erysiphales</taxon>
        <taxon>Erysiphaceae</taxon>
        <taxon>Erysiphe</taxon>
    </lineage>
</organism>
<dbReference type="Pfam" id="PF10261">
    <property type="entry name" value="FIT"/>
    <property type="match status" value="1"/>
</dbReference>
<dbReference type="InterPro" id="IPR019388">
    <property type="entry name" value="FIT"/>
</dbReference>
<dbReference type="Proteomes" id="UP000286134">
    <property type="component" value="Unassembled WGS sequence"/>
</dbReference>
<sequence>PKRLQGLLRYGIVTLWWIFVTQWFFGPPLIDRNFTLTGGECEFSESRHSFKDQRIYLSACACRAEGGNWNGGHDISGHVFLLVLGSMFLFEEVLHVVLPRRQEKRVVTMKDGVIKSAKIESDYHLPNEYLGLWTLGSKIAIGIATMCIYMLLMTAAYFHTWFEKLILDQLTGFMVALAGVFIVYILPRVIPNLRKIIAMPGV</sequence>
<comment type="caution">
    <text evidence="9">The sequence shown here is derived from an EMBL/GenBank/DDBJ whole genome shotgun (WGS) entry which is preliminary data.</text>
</comment>
<dbReference type="GO" id="GO:0034389">
    <property type="term" value="P:lipid droplet organization"/>
    <property type="evidence" value="ECO:0007669"/>
    <property type="project" value="TreeGrafter"/>
</dbReference>
<feature type="transmembrane region" description="Helical" evidence="8">
    <location>
        <begin position="139"/>
        <end position="158"/>
    </location>
</feature>
<accession>A0A420HJZ0</accession>
<evidence type="ECO:0000313" key="10">
    <source>
        <dbReference type="Proteomes" id="UP000286134"/>
    </source>
</evidence>
<feature type="transmembrane region" description="Helical" evidence="8">
    <location>
        <begin position="79"/>
        <end position="98"/>
    </location>
</feature>
<gene>
    <name evidence="9" type="ORF">OnM2_072011</name>
</gene>
<dbReference type="STRING" id="212602.A0A420HJZ0"/>
<evidence type="ECO:0000313" key="9">
    <source>
        <dbReference type="EMBL" id="RKF57723.1"/>
    </source>
</evidence>
<keyword evidence="3" id="KW-0378">Hydrolase</keyword>
<comment type="subcellular location">
    <subcellularLocation>
        <location evidence="1">Endoplasmic reticulum membrane</location>
        <topology evidence="1">Multi-pass membrane protein</topology>
    </subcellularLocation>
</comment>
<evidence type="ECO:0000256" key="1">
    <source>
        <dbReference type="ARBA" id="ARBA00004477"/>
    </source>
</evidence>
<dbReference type="GO" id="GO:0008654">
    <property type="term" value="P:phospholipid biosynthetic process"/>
    <property type="evidence" value="ECO:0007669"/>
    <property type="project" value="TreeGrafter"/>
</dbReference>
<dbReference type="OrthoDB" id="5579088at2759"/>
<keyword evidence="10" id="KW-1185">Reference proteome</keyword>
<keyword evidence="5 8" id="KW-1133">Transmembrane helix</keyword>
<dbReference type="PANTHER" id="PTHR23129">
    <property type="entry name" value="ACYL-COENZYME A DIPHOSPHATASE FITM2"/>
    <property type="match status" value="1"/>
</dbReference>
<keyword evidence="7 8" id="KW-0472">Membrane</keyword>
<evidence type="ECO:0000256" key="4">
    <source>
        <dbReference type="ARBA" id="ARBA00022824"/>
    </source>
</evidence>
<keyword evidence="6" id="KW-0443">Lipid metabolism</keyword>